<dbReference type="EMBL" id="JARJLG010000219">
    <property type="protein sequence ID" value="KAJ7726446.1"/>
    <property type="molecule type" value="Genomic_DNA"/>
</dbReference>
<proteinExistence type="predicted"/>
<keyword evidence="2" id="KW-0371">Homeobox</keyword>
<organism evidence="2 3">
    <name type="scientific">Mycena maculata</name>
    <dbReference type="NCBI Taxonomy" id="230809"/>
    <lineage>
        <taxon>Eukaryota</taxon>
        <taxon>Fungi</taxon>
        <taxon>Dikarya</taxon>
        <taxon>Basidiomycota</taxon>
        <taxon>Agaricomycotina</taxon>
        <taxon>Agaricomycetes</taxon>
        <taxon>Agaricomycetidae</taxon>
        <taxon>Agaricales</taxon>
        <taxon>Marasmiineae</taxon>
        <taxon>Mycenaceae</taxon>
        <taxon>Mycena</taxon>
    </lineage>
</organism>
<gene>
    <name evidence="2" type="ORF">DFH07DRAFT_686101</name>
</gene>
<dbReference type="AlphaFoldDB" id="A0AAD7HR80"/>
<feature type="non-terminal residue" evidence="2">
    <location>
        <position position="123"/>
    </location>
</feature>
<sequence>MTRGKTLSDDLRIVILNMGMTQDIANITRLTGVKRRTVKRIFKDYRDKGTVMREHMYKELRGRKHSLTVSDTKFLCGLVRHSPDLYLAELQEVLEDRLGVQVHEATLWRSLRRCGFTMKKVPL</sequence>
<protein>
    <submittedName>
        <fullName evidence="2">Homeodomain-like protein</fullName>
    </submittedName>
</protein>
<evidence type="ECO:0000313" key="2">
    <source>
        <dbReference type="EMBL" id="KAJ7726446.1"/>
    </source>
</evidence>
<dbReference type="Pfam" id="PF13592">
    <property type="entry name" value="HTH_33"/>
    <property type="match status" value="1"/>
</dbReference>
<evidence type="ECO:0000313" key="3">
    <source>
        <dbReference type="Proteomes" id="UP001215280"/>
    </source>
</evidence>
<dbReference type="GO" id="GO:0003677">
    <property type="term" value="F:DNA binding"/>
    <property type="evidence" value="ECO:0007669"/>
    <property type="project" value="UniProtKB-KW"/>
</dbReference>
<dbReference type="InterPro" id="IPR009057">
    <property type="entry name" value="Homeodomain-like_sf"/>
</dbReference>
<accession>A0AAD7HR80</accession>
<keyword evidence="3" id="KW-1185">Reference proteome</keyword>
<dbReference type="InterPro" id="IPR025959">
    <property type="entry name" value="Winged_HTH_dom"/>
</dbReference>
<dbReference type="Proteomes" id="UP001215280">
    <property type="component" value="Unassembled WGS sequence"/>
</dbReference>
<name>A0AAD7HR80_9AGAR</name>
<dbReference type="SUPFAM" id="SSF46689">
    <property type="entry name" value="Homeodomain-like"/>
    <property type="match status" value="1"/>
</dbReference>
<feature type="domain" description="Winged helix-turn helix" evidence="1">
    <location>
        <begin position="87"/>
        <end position="120"/>
    </location>
</feature>
<evidence type="ECO:0000259" key="1">
    <source>
        <dbReference type="Pfam" id="PF13592"/>
    </source>
</evidence>
<keyword evidence="2" id="KW-0238">DNA-binding</keyword>
<comment type="caution">
    <text evidence="2">The sequence shown here is derived from an EMBL/GenBank/DDBJ whole genome shotgun (WGS) entry which is preliminary data.</text>
</comment>
<reference evidence="2" key="1">
    <citation type="submission" date="2023-03" db="EMBL/GenBank/DDBJ databases">
        <title>Massive genome expansion in bonnet fungi (Mycena s.s.) driven by repeated elements and novel gene families across ecological guilds.</title>
        <authorList>
            <consortium name="Lawrence Berkeley National Laboratory"/>
            <person name="Harder C.B."/>
            <person name="Miyauchi S."/>
            <person name="Viragh M."/>
            <person name="Kuo A."/>
            <person name="Thoen E."/>
            <person name="Andreopoulos B."/>
            <person name="Lu D."/>
            <person name="Skrede I."/>
            <person name="Drula E."/>
            <person name="Henrissat B."/>
            <person name="Morin E."/>
            <person name="Kohler A."/>
            <person name="Barry K."/>
            <person name="LaButti K."/>
            <person name="Morin E."/>
            <person name="Salamov A."/>
            <person name="Lipzen A."/>
            <person name="Mereny Z."/>
            <person name="Hegedus B."/>
            <person name="Baldrian P."/>
            <person name="Stursova M."/>
            <person name="Weitz H."/>
            <person name="Taylor A."/>
            <person name="Grigoriev I.V."/>
            <person name="Nagy L.G."/>
            <person name="Martin F."/>
            <person name="Kauserud H."/>
        </authorList>
    </citation>
    <scope>NUCLEOTIDE SEQUENCE</scope>
    <source>
        <strain evidence="2">CBHHK188m</strain>
    </source>
</reference>